<gene>
    <name evidence="2" type="ORF">mvi_61890</name>
</gene>
<dbReference type="Proteomes" id="UP000663508">
    <property type="component" value="Plasmid pVL1_2"/>
</dbReference>
<dbReference type="InterPro" id="IPR014972">
    <property type="entry name" value="Phage_Mu_Gp37"/>
</dbReference>
<reference evidence="2" key="1">
    <citation type="submission" date="2020-11" db="EMBL/GenBank/DDBJ databases">
        <title>Complete genome sequence of a novel pathogenic Methylobacterium strain isolated from rice in Vietnam.</title>
        <authorList>
            <person name="Lai K."/>
            <person name="Okazaki S."/>
            <person name="Higashi K."/>
            <person name="Mori H."/>
            <person name="Toyoda A."/>
            <person name="Kurokawa K."/>
        </authorList>
    </citation>
    <scope>NUCLEOTIDE SEQUENCE</scope>
    <source>
        <strain evidence="2">VL1</strain>
        <plasmid evidence="2">pVL1_2</plasmid>
    </source>
</reference>
<name>A0A8H8X087_9HYPH</name>
<geneLocation type="plasmid" evidence="2 3">
    <name>pVL1_2</name>
</geneLocation>
<dbReference type="AlphaFoldDB" id="A0A8H8X087"/>
<dbReference type="RefSeq" id="WP_207183919.1">
    <property type="nucleotide sequence ID" value="NZ_AP024147.1"/>
</dbReference>
<dbReference type="KEGG" id="mind:mvi_61890"/>
<sequence length="207" mass="23320">MSQITEFRDKVMATLRTKVPTLREVEWYDGLFDETDMEEWIVNAPAAYVAAIGVPYNDPHSTGEMNLCLRMVVTVIVEDRIVARDADPQCWDLLERIADVVNMNSFGDPNAAPANIPTLKRLRDPELRRQGVALGVVEWMQGFTLGTSRSEAHEYPHHPDTGKRFDKIPDNLFIGESTVRRGNLVRDDRVDLSPPDPASPYLGEDAL</sequence>
<keyword evidence="2" id="KW-0614">Plasmid</keyword>
<accession>A0A8H8X087</accession>
<dbReference type="Pfam" id="PF08873">
    <property type="entry name" value="Phage_Mu_Gp37"/>
    <property type="match status" value="1"/>
</dbReference>
<evidence type="ECO:0000313" key="2">
    <source>
        <dbReference type="EMBL" id="BCM87728.1"/>
    </source>
</evidence>
<proteinExistence type="predicted"/>
<evidence type="ECO:0000256" key="1">
    <source>
        <dbReference type="SAM" id="MobiDB-lite"/>
    </source>
</evidence>
<organism evidence="2 3">
    <name type="scientific">Methylobacterium indicum</name>
    <dbReference type="NCBI Taxonomy" id="1775910"/>
    <lineage>
        <taxon>Bacteria</taxon>
        <taxon>Pseudomonadati</taxon>
        <taxon>Pseudomonadota</taxon>
        <taxon>Alphaproteobacteria</taxon>
        <taxon>Hyphomicrobiales</taxon>
        <taxon>Methylobacteriaceae</taxon>
        <taxon>Methylobacterium</taxon>
    </lineage>
</organism>
<feature type="region of interest" description="Disordered" evidence="1">
    <location>
        <begin position="185"/>
        <end position="207"/>
    </location>
</feature>
<evidence type="ECO:0000313" key="3">
    <source>
        <dbReference type="Proteomes" id="UP000663508"/>
    </source>
</evidence>
<dbReference type="EMBL" id="AP024147">
    <property type="protein sequence ID" value="BCM87728.1"/>
    <property type="molecule type" value="Genomic_DNA"/>
</dbReference>
<protein>
    <submittedName>
        <fullName evidence="2">Uncharacterized protein</fullName>
    </submittedName>
</protein>